<feature type="chain" id="PRO_5028965810" evidence="1">
    <location>
        <begin position="21"/>
        <end position="192"/>
    </location>
</feature>
<dbReference type="Proteomes" id="UP000322000">
    <property type="component" value="Chromosome 3"/>
</dbReference>
<dbReference type="OrthoDB" id="7353376at2759"/>
<sequence>MIRIIAFLVTMALQTKIAYATTPEVTISVDQRIQLLKRQILDEMNVDSNLPRTNPFDYDYSDQYQYVDLANQPITPIQESDKRKKKELYKLPEIISRPTEKYIPSVESSANQEDPRAKLRMKKHRNYQKISKLPKPRDIFYRRMYLDDEERNKPQKWTHCLDLVTPFLNGIRDNMTSKSVGPNDDVVLSKIP</sequence>
<protein>
    <submittedName>
        <fullName evidence="3">Uncharacterized protein LOC113508957</fullName>
    </submittedName>
</protein>
<accession>A0A7E5X5Y8</accession>
<gene>
    <name evidence="3" type="primary">LOC113508957</name>
</gene>
<feature type="signal peptide" evidence="1">
    <location>
        <begin position="1"/>
        <end position="20"/>
    </location>
</feature>
<dbReference type="GeneID" id="113508957"/>
<evidence type="ECO:0000256" key="1">
    <source>
        <dbReference type="SAM" id="SignalP"/>
    </source>
</evidence>
<keyword evidence="1" id="KW-0732">Signal</keyword>
<keyword evidence="2" id="KW-1185">Reference proteome</keyword>
<proteinExistence type="predicted"/>
<dbReference type="AlphaFoldDB" id="A0A7E5X5Y8"/>
<evidence type="ECO:0000313" key="2">
    <source>
        <dbReference type="Proteomes" id="UP000322000"/>
    </source>
</evidence>
<evidence type="ECO:0000313" key="3">
    <source>
        <dbReference type="RefSeq" id="XP_026747972.1"/>
    </source>
</evidence>
<dbReference type="RefSeq" id="XP_026747972.1">
    <property type="nucleotide sequence ID" value="XM_026892171.1"/>
</dbReference>
<reference evidence="3" key="1">
    <citation type="submission" date="2025-08" db="UniProtKB">
        <authorList>
            <consortium name="RefSeq"/>
        </authorList>
    </citation>
    <scope>IDENTIFICATION</scope>
</reference>
<dbReference type="InParanoid" id="A0A7E5X5Y8"/>
<dbReference type="KEGG" id="tnl:113508957"/>
<name>A0A7E5X5Y8_TRINI</name>
<organism evidence="2 3">
    <name type="scientific">Trichoplusia ni</name>
    <name type="common">Cabbage looper</name>
    <dbReference type="NCBI Taxonomy" id="7111"/>
    <lineage>
        <taxon>Eukaryota</taxon>
        <taxon>Metazoa</taxon>
        <taxon>Ecdysozoa</taxon>
        <taxon>Arthropoda</taxon>
        <taxon>Hexapoda</taxon>
        <taxon>Insecta</taxon>
        <taxon>Pterygota</taxon>
        <taxon>Neoptera</taxon>
        <taxon>Endopterygota</taxon>
        <taxon>Lepidoptera</taxon>
        <taxon>Glossata</taxon>
        <taxon>Ditrysia</taxon>
        <taxon>Noctuoidea</taxon>
        <taxon>Noctuidae</taxon>
        <taxon>Plusiinae</taxon>
        <taxon>Trichoplusia</taxon>
    </lineage>
</organism>